<name>A0A099WEQ6_9LIST</name>
<gene>
    <name evidence="1" type="ORF">EP57_05905</name>
</gene>
<dbReference type="eggNOG" id="ENOG502ZRP0">
    <property type="taxonomic scope" value="Bacteria"/>
</dbReference>
<dbReference type="Proteomes" id="UP000029844">
    <property type="component" value="Unassembled WGS sequence"/>
</dbReference>
<evidence type="ECO:0000313" key="2">
    <source>
        <dbReference type="Proteomes" id="UP000029844"/>
    </source>
</evidence>
<protein>
    <submittedName>
        <fullName evidence="1">Uncharacterized protein</fullName>
    </submittedName>
</protein>
<dbReference type="OrthoDB" id="10003944at2"/>
<dbReference type="EMBL" id="JNFA01000011">
    <property type="protein sequence ID" value="KGL42988.1"/>
    <property type="molecule type" value="Genomic_DNA"/>
</dbReference>
<accession>A0A099WEQ6</accession>
<dbReference type="GeneID" id="58716921"/>
<proteinExistence type="predicted"/>
<dbReference type="AlphaFoldDB" id="A0A099WEQ6"/>
<organism evidence="1 2">
    <name type="scientific">Listeria booriae</name>
    <dbReference type="NCBI Taxonomy" id="1552123"/>
    <lineage>
        <taxon>Bacteria</taxon>
        <taxon>Bacillati</taxon>
        <taxon>Bacillota</taxon>
        <taxon>Bacilli</taxon>
        <taxon>Bacillales</taxon>
        <taxon>Listeriaceae</taxon>
        <taxon>Listeria</taxon>
    </lineage>
</organism>
<dbReference type="PROSITE" id="PS51257">
    <property type="entry name" value="PROKAR_LIPOPROTEIN"/>
    <property type="match status" value="1"/>
</dbReference>
<comment type="caution">
    <text evidence="1">The sequence shown here is derived from an EMBL/GenBank/DDBJ whole genome shotgun (WGS) entry which is preliminary data.</text>
</comment>
<dbReference type="RefSeq" id="WP_036084966.1">
    <property type="nucleotide sequence ID" value="NZ_CBCSHQ010000001.1"/>
</dbReference>
<keyword evidence="2" id="KW-1185">Reference proteome</keyword>
<sequence>MKRSIFMVALMAIILTACVPTETGTPRIASLGWYKDVPTTEIQDIGADDLKQYDALLITKDYIEMSDQEQLKKQLNKLDMPILFSDFDAKSAPAFLTTDLPLADIDMPERGEIQMMHKGAAVFTIPDTSKDALYELYEEIARISK</sequence>
<evidence type="ECO:0000313" key="1">
    <source>
        <dbReference type="EMBL" id="KGL42988.1"/>
    </source>
</evidence>
<reference evidence="1 2" key="1">
    <citation type="submission" date="2014-05" db="EMBL/GenBank/DDBJ databases">
        <title>Novel Listeriaceae from food processing environments.</title>
        <authorList>
            <person name="den Bakker H.C."/>
        </authorList>
    </citation>
    <scope>NUCLEOTIDE SEQUENCE [LARGE SCALE GENOMIC DNA]</scope>
    <source>
        <strain evidence="1 2">FSL A5-0281</strain>
    </source>
</reference>
<dbReference type="STRING" id="1552123.EP57_05905"/>